<evidence type="ECO:0000256" key="2">
    <source>
        <dbReference type="ARBA" id="ARBA00022692"/>
    </source>
</evidence>
<evidence type="ECO:0000256" key="1">
    <source>
        <dbReference type="ARBA" id="ARBA00004141"/>
    </source>
</evidence>
<keyword evidence="2 5" id="KW-0812">Transmembrane</keyword>
<reference evidence="6" key="1">
    <citation type="submission" date="2025-08" db="UniProtKB">
        <authorList>
            <consortium name="RefSeq"/>
        </authorList>
    </citation>
    <scope>IDENTIFICATION</scope>
</reference>
<accession>A0A6P4FJJ2</accession>
<dbReference type="CDD" id="cd03127">
    <property type="entry name" value="tetraspanin_LEL"/>
    <property type="match status" value="1"/>
</dbReference>
<dbReference type="Pfam" id="PF00335">
    <property type="entry name" value="Tetraspanin"/>
    <property type="match status" value="1"/>
</dbReference>
<dbReference type="PANTHER" id="PTHR19282:SF521">
    <property type="entry name" value="IP01817P-RELATED"/>
    <property type="match status" value="1"/>
</dbReference>
<feature type="transmembrane region" description="Helical" evidence="5">
    <location>
        <begin position="7"/>
        <end position="27"/>
    </location>
</feature>
<evidence type="ECO:0000256" key="4">
    <source>
        <dbReference type="ARBA" id="ARBA00023136"/>
    </source>
</evidence>
<name>A0A6P4FJJ2_DRORH</name>
<protein>
    <submittedName>
        <fullName evidence="6">23 kDa integral membrane protein-like</fullName>
    </submittedName>
</protein>
<proteinExistence type="predicted"/>
<dbReference type="OrthoDB" id="6134317at2759"/>
<dbReference type="Gene3D" id="1.10.1450.10">
    <property type="entry name" value="Tetraspanin"/>
    <property type="match status" value="1"/>
</dbReference>
<keyword evidence="3 5" id="KW-1133">Transmembrane helix</keyword>
<gene>
    <name evidence="6" type="primary">LOC108052203</name>
</gene>
<sequence>MNVRLESAFTLIKMVGILVIGVGALNFGEFGNWFAIGILVVGVYIFLTSLFGSYGAVRQSPRMLWMYVSFLLALLVVYVTAIILYPEDAIKKAGIQDVEDHWKLEETHPGSMDSIQTSFQCCGLDGAADYLNSEVWNHTAPNSCCKENSCVNPQNLNREGC</sequence>
<dbReference type="SUPFAM" id="SSF48652">
    <property type="entry name" value="Tetraspanin"/>
    <property type="match status" value="1"/>
</dbReference>
<evidence type="ECO:0000256" key="3">
    <source>
        <dbReference type="ARBA" id="ARBA00022989"/>
    </source>
</evidence>
<keyword evidence="4 5" id="KW-0472">Membrane</keyword>
<organism evidence="6">
    <name type="scientific">Drosophila rhopaloa</name>
    <name type="common">Fruit fly</name>
    <dbReference type="NCBI Taxonomy" id="1041015"/>
    <lineage>
        <taxon>Eukaryota</taxon>
        <taxon>Metazoa</taxon>
        <taxon>Ecdysozoa</taxon>
        <taxon>Arthropoda</taxon>
        <taxon>Hexapoda</taxon>
        <taxon>Insecta</taxon>
        <taxon>Pterygota</taxon>
        <taxon>Neoptera</taxon>
        <taxon>Endopterygota</taxon>
        <taxon>Diptera</taxon>
        <taxon>Brachycera</taxon>
        <taxon>Muscomorpha</taxon>
        <taxon>Ephydroidea</taxon>
        <taxon>Drosophilidae</taxon>
        <taxon>Drosophila</taxon>
        <taxon>Sophophora</taxon>
    </lineage>
</organism>
<evidence type="ECO:0000256" key="5">
    <source>
        <dbReference type="SAM" id="Phobius"/>
    </source>
</evidence>
<dbReference type="PANTHER" id="PTHR19282">
    <property type="entry name" value="TETRASPANIN"/>
    <property type="match status" value="1"/>
</dbReference>
<evidence type="ECO:0000313" key="6">
    <source>
        <dbReference type="RefSeq" id="XP_016990032.1"/>
    </source>
</evidence>
<comment type="subcellular location">
    <subcellularLocation>
        <location evidence="1">Membrane</location>
        <topology evidence="1">Multi-pass membrane protein</topology>
    </subcellularLocation>
</comment>
<feature type="transmembrane region" description="Helical" evidence="5">
    <location>
        <begin position="64"/>
        <end position="85"/>
    </location>
</feature>
<dbReference type="InterPro" id="IPR018499">
    <property type="entry name" value="Tetraspanin/Peripherin"/>
</dbReference>
<dbReference type="RefSeq" id="XP_016990032.1">
    <property type="nucleotide sequence ID" value="XM_017134543.1"/>
</dbReference>
<feature type="transmembrane region" description="Helical" evidence="5">
    <location>
        <begin position="33"/>
        <end position="57"/>
    </location>
</feature>
<dbReference type="InterPro" id="IPR008952">
    <property type="entry name" value="Tetraspanin_EC2_sf"/>
</dbReference>
<dbReference type="GO" id="GO:0005886">
    <property type="term" value="C:plasma membrane"/>
    <property type="evidence" value="ECO:0007669"/>
    <property type="project" value="TreeGrafter"/>
</dbReference>
<dbReference type="AlphaFoldDB" id="A0A6P4FJJ2"/>